<proteinExistence type="inferred from homology"/>
<sequence>MSDLDNLEKEIEELETKEKRLIQELENFRNGSIGLGPRGDFDSSAQNDVSYALAEETSISRTPLKPRQLELPEIPPDVPEDVYVLMTQKAVELRMFDDEIADIMSTDILRSPSKRLHLLNKTSKSKLSGNVASENVLRMFGISAFPLVDPSDLIDNETPVKAAENVIGLRLEVFNERQRVFEKPHYIILRRNPKNQAWSIFKHTVPVFINIHGMFTKMGNGGPITEQEDIYIFTRDVYTSLTETCRRRCLLEDLVEASVISSLTMDAACTIVTFSIACGLHLKLQLRNLEVYACSLNGTRQQESLITGPLAELRHKLATFH</sequence>
<evidence type="ECO:0000256" key="6">
    <source>
        <dbReference type="ARBA" id="ARBA00023328"/>
    </source>
</evidence>
<dbReference type="GO" id="GO:0000776">
    <property type="term" value="C:kinetochore"/>
    <property type="evidence" value="ECO:0007669"/>
    <property type="project" value="InterPro"/>
</dbReference>
<dbReference type="Pfam" id="PF09496">
    <property type="entry name" value="CENP-O"/>
    <property type="match status" value="1"/>
</dbReference>
<keyword evidence="6" id="KW-0137">Centromere</keyword>
<protein>
    <submittedName>
        <fullName evidence="8">LAMI_0C09054g1_1</fullName>
    </submittedName>
</protein>
<reference evidence="9" key="1">
    <citation type="submission" date="2016-03" db="EMBL/GenBank/DDBJ databases">
        <authorList>
            <person name="Devillers H."/>
        </authorList>
    </citation>
    <scope>NUCLEOTIDE SEQUENCE [LARGE SCALE GENOMIC DNA]</scope>
</reference>
<gene>
    <name evidence="8" type="ORF">LAMI_0C09054G</name>
</gene>
<evidence type="ECO:0000256" key="1">
    <source>
        <dbReference type="ARBA" id="ARBA00004123"/>
    </source>
</evidence>
<keyword evidence="5" id="KW-0539">Nucleus</keyword>
<organism evidence="8 9">
    <name type="scientific">Lachancea mirantina</name>
    <dbReference type="NCBI Taxonomy" id="1230905"/>
    <lineage>
        <taxon>Eukaryota</taxon>
        <taxon>Fungi</taxon>
        <taxon>Dikarya</taxon>
        <taxon>Ascomycota</taxon>
        <taxon>Saccharomycotina</taxon>
        <taxon>Saccharomycetes</taxon>
        <taxon>Saccharomycetales</taxon>
        <taxon>Saccharomycetaceae</taxon>
        <taxon>Lachancea</taxon>
    </lineage>
</organism>
<dbReference type="OrthoDB" id="10050372at2759"/>
<feature type="coiled-coil region" evidence="7">
    <location>
        <begin position="4"/>
        <end position="31"/>
    </location>
</feature>
<evidence type="ECO:0000256" key="3">
    <source>
        <dbReference type="ARBA" id="ARBA00007321"/>
    </source>
</evidence>
<keyword evidence="7" id="KW-0175">Coiled coil</keyword>
<evidence type="ECO:0000256" key="5">
    <source>
        <dbReference type="ARBA" id="ARBA00023242"/>
    </source>
</evidence>
<dbReference type="GO" id="GO:0005634">
    <property type="term" value="C:nucleus"/>
    <property type="evidence" value="ECO:0007669"/>
    <property type="project" value="UniProtKB-SubCell"/>
</dbReference>
<keyword evidence="9" id="KW-1185">Reference proteome</keyword>
<evidence type="ECO:0000313" key="8">
    <source>
        <dbReference type="EMBL" id="SCU84831.1"/>
    </source>
</evidence>
<evidence type="ECO:0000313" key="9">
    <source>
        <dbReference type="Proteomes" id="UP000191024"/>
    </source>
</evidence>
<comment type="similarity">
    <text evidence="3">Belongs to the CENP-O/MCM21 family.</text>
</comment>
<dbReference type="STRING" id="1230905.A0A1G4J550"/>
<dbReference type="AlphaFoldDB" id="A0A1G4J550"/>
<evidence type="ECO:0000256" key="4">
    <source>
        <dbReference type="ARBA" id="ARBA00022454"/>
    </source>
</evidence>
<keyword evidence="4" id="KW-0158">Chromosome</keyword>
<name>A0A1G4J550_9SACH</name>
<dbReference type="InterPro" id="IPR018464">
    <property type="entry name" value="CENP-O"/>
</dbReference>
<evidence type="ECO:0000256" key="7">
    <source>
        <dbReference type="SAM" id="Coils"/>
    </source>
</evidence>
<accession>A0A1G4J550</accession>
<evidence type="ECO:0000256" key="2">
    <source>
        <dbReference type="ARBA" id="ARBA00004584"/>
    </source>
</evidence>
<comment type="subcellular location">
    <subcellularLocation>
        <location evidence="2">Chromosome</location>
        <location evidence="2">Centromere</location>
    </subcellularLocation>
    <subcellularLocation>
        <location evidence="1">Nucleus</location>
    </subcellularLocation>
</comment>
<dbReference type="EMBL" id="LT598466">
    <property type="protein sequence ID" value="SCU84831.1"/>
    <property type="molecule type" value="Genomic_DNA"/>
</dbReference>
<dbReference type="Proteomes" id="UP000191024">
    <property type="component" value="Chromosome C"/>
</dbReference>